<accession>X0VTP9</accession>
<dbReference type="SUPFAM" id="SSF53335">
    <property type="entry name" value="S-adenosyl-L-methionine-dependent methyltransferases"/>
    <property type="match status" value="1"/>
</dbReference>
<reference evidence="1" key="1">
    <citation type="journal article" date="2014" name="Front. Microbiol.">
        <title>High frequency of phylogenetically diverse reductive dehalogenase-homologous genes in deep subseafloor sedimentary metagenomes.</title>
        <authorList>
            <person name="Kawai M."/>
            <person name="Futagami T."/>
            <person name="Toyoda A."/>
            <person name="Takaki Y."/>
            <person name="Nishi S."/>
            <person name="Hori S."/>
            <person name="Arai W."/>
            <person name="Tsubouchi T."/>
            <person name="Morono Y."/>
            <person name="Uchiyama I."/>
            <person name="Ito T."/>
            <person name="Fujiyama A."/>
            <person name="Inagaki F."/>
            <person name="Takami H."/>
        </authorList>
    </citation>
    <scope>NUCLEOTIDE SEQUENCE</scope>
    <source>
        <strain evidence="1">Expedition CK06-06</strain>
    </source>
</reference>
<name>X0VTP9_9ZZZZ</name>
<comment type="caution">
    <text evidence="1">The sequence shown here is derived from an EMBL/GenBank/DDBJ whole genome shotgun (WGS) entry which is preliminary data.</text>
</comment>
<proteinExistence type="predicted"/>
<dbReference type="Gene3D" id="3.40.50.150">
    <property type="entry name" value="Vaccinia Virus protein VP39"/>
    <property type="match status" value="1"/>
</dbReference>
<feature type="non-terminal residue" evidence="1">
    <location>
        <position position="1"/>
    </location>
</feature>
<evidence type="ECO:0008006" key="2">
    <source>
        <dbReference type="Google" id="ProtNLM"/>
    </source>
</evidence>
<dbReference type="InterPro" id="IPR029063">
    <property type="entry name" value="SAM-dependent_MTases_sf"/>
</dbReference>
<sequence>GESHRILKNDGYICILVGDLVRKGRFIPLTRILANLCEEMGLIDCGNAIKVTKDSVSQRRRGKAIYAELANTRNLKQNHDIVMFWKKTQFEGP</sequence>
<gene>
    <name evidence="1" type="ORF">S01H1_45934</name>
</gene>
<dbReference type="EMBL" id="BARS01029386">
    <property type="protein sequence ID" value="GAG03916.1"/>
    <property type="molecule type" value="Genomic_DNA"/>
</dbReference>
<dbReference type="AlphaFoldDB" id="X0VTP9"/>
<evidence type="ECO:0000313" key="1">
    <source>
        <dbReference type="EMBL" id="GAG03916.1"/>
    </source>
</evidence>
<organism evidence="1">
    <name type="scientific">marine sediment metagenome</name>
    <dbReference type="NCBI Taxonomy" id="412755"/>
    <lineage>
        <taxon>unclassified sequences</taxon>
        <taxon>metagenomes</taxon>
        <taxon>ecological metagenomes</taxon>
    </lineage>
</organism>
<protein>
    <recommendedName>
        <fullName evidence="2">DNA methylase N-4/N-6 domain-containing protein</fullName>
    </recommendedName>
</protein>